<dbReference type="PANTHER" id="PTHR10492:SF57">
    <property type="entry name" value="ATP-DEPENDENT DNA HELICASE"/>
    <property type="match status" value="1"/>
</dbReference>
<name>A0A814E1Y3_9BILA</name>
<dbReference type="OrthoDB" id="10055660at2759"/>
<keyword evidence="1" id="KW-0347">Helicase</keyword>
<keyword evidence="1" id="KW-0234">DNA repair</keyword>
<dbReference type="AlphaFoldDB" id="A0A814E1Y3"/>
<keyword evidence="1" id="KW-0378">Hydrolase</keyword>
<dbReference type="Pfam" id="PF05970">
    <property type="entry name" value="PIF1"/>
    <property type="match status" value="1"/>
</dbReference>
<dbReference type="Proteomes" id="UP000663879">
    <property type="component" value="Unassembled WGS sequence"/>
</dbReference>
<evidence type="ECO:0000256" key="1">
    <source>
        <dbReference type="RuleBase" id="RU363044"/>
    </source>
</evidence>
<reference evidence="3" key="1">
    <citation type="submission" date="2021-02" db="EMBL/GenBank/DDBJ databases">
        <authorList>
            <person name="Nowell W R."/>
        </authorList>
    </citation>
    <scope>NUCLEOTIDE SEQUENCE</scope>
    <source>
        <strain evidence="3">Ploen Becks lab</strain>
    </source>
</reference>
<evidence type="ECO:0000313" key="4">
    <source>
        <dbReference type="Proteomes" id="UP000663879"/>
    </source>
</evidence>
<comment type="cofactor">
    <cofactor evidence="1">
        <name>Mg(2+)</name>
        <dbReference type="ChEBI" id="CHEBI:18420"/>
    </cofactor>
</comment>
<dbReference type="SUPFAM" id="SSF52540">
    <property type="entry name" value="P-loop containing nucleoside triphosphate hydrolases"/>
    <property type="match status" value="1"/>
</dbReference>
<evidence type="ECO:0000313" key="3">
    <source>
        <dbReference type="EMBL" id="CAF0963172.1"/>
    </source>
</evidence>
<gene>
    <name evidence="3" type="ORF">OXX778_LOCUS14559</name>
</gene>
<organism evidence="3 4">
    <name type="scientific">Brachionus calyciflorus</name>
    <dbReference type="NCBI Taxonomy" id="104777"/>
    <lineage>
        <taxon>Eukaryota</taxon>
        <taxon>Metazoa</taxon>
        <taxon>Spiralia</taxon>
        <taxon>Gnathifera</taxon>
        <taxon>Rotifera</taxon>
        <taxon>Eurotatoria</taxon>
        <taxon>Monogononta</taxon>
        <taxon>Pseudotrocha</taxon>
        <taxon>Ploima</taxon>
        <taxon>Brachionidae</taxon>
        <taxon>Brachionus</taxon>
    </lineage>
</organism>
<dbReference type="GO" id="GO:0005524">
    <property type="term" value="F:ATP binding"/>
    <property type="evidence" value="ECO:0007669"/>
    <property type="project" value="UniProtKB-KW"/>
</dbReference>
<feature type="domain" description="DNA helicase Pif1-like DEAD-box helicase" evidence="2">
    <location>
        <begin position="132"/>
        <end position="200"/>
    </location>
</feature>
<keyword evidence="1" id="KW-0233">DNA recombination</keyword>
<accession>A0A814E1Y3</accession>
<dbReference type="InterPro" id="IPR027417">
    <property type="entry name" value="P-loop_NTPase"/>
</dbReference>
<dbReference type="GO" id="GO:0006281">
    <property type="term" value="P:DNA repair"/>
    <property type="evidence" value="ECO:0007669"/>
    <property type="project" value="UniProtKB-KW"/>
</dbReference>
<dbReference type="Gene3D" id="3.40.50.300">
    <property type="entry name" value="P-loop containing nucleotide triphosphate hydrolases"/>
    <property type="match status" value="1"/>
</dbReference>
<proteinExistence type="inferred from homology"/>
<keyword evidence="1" id="KW-0067">ATP-binding</keyword>
<dbReference type="InterPro" id="IPR010285">
    <property type="entry name" value="DNA_helicase_pif1-like_DEAD"/>
</dbReference>
<keyword evidence="4" id="KW-1185">Reference proteome</keyword>
<evidence type="ECO:0000259" key="2">
    <source>
        <dbReference type="Pfam" id="PF05970"/>
    </source>
</evidence>
<sequence>MLFKENESIEKIKNLVNNTELTAYFQLNNELNKTDETIIGRMYFIQPNDIERFALRILLIYKKRAESFEDLRTGNGIIYSSFFEAAQKSGQLESDSQWTDSLEEACLKIIDIDELRKFFVIVLENCMPSDRHVKKEKILFFVDGPGGKGKTFLYNTLISYIRSQNKKVLSVASSGIAALLLAGGKTAHSRFKIPLNLNHTNF</sequence>
<dbReference type="GO" id="GO:0043139">
    <property type="term" value="F:5'-3' DNA helicase activity"/>
    <property type="evidence" value="ECO:0007669"/>
    <property type="project" value="UniProtKB-EC"/>
</dbReference>
<dbReference type="GO" id="GO:0016787">
    <property type="term" value="F:hydrolase activity"/>
    <property type="evidence" value="ECO:0007669"/>
    <property type="project" value="UniProtKB-KW"/>
</dbReference>
<dbReference type="PANTHER" id="PTHR10492">
    <property type="match status" value="1"/>
</dbReference>
<protein>
    <recommendedName>
        <fullName evidence="1">ATP-dependent DNA helicase</fullName>
        <ecNumber evidence="1">5.6.2.3</ecNumber>
    </recommendedName>
</protein>
<dbReference type="EC" id="5.6.2.3" evidence="1"/>
<comment type="caution">
    <text evidence="3">The sequence shown here is derived from an EMBL/GenBank/DDBJ whole genome shotgun (WGS) entry which is preliminary data.</text>
</comment>
<dbReference type="GO" id="GO:0000723">
    <property type="term" value="P:telomere maintenance"/>
    <property type="evidence" value="ECO:0007669"/>
    <property type="project" value="InterPro"/>
</dbReference>
<keyword evidence="1" id="KW-0227">DNA damage</keyword>
<comment type="catalytic activity">
    <reaction evidence="1">
        <text>ATP + H2O = ADP + phosphate + H(+)</text>
        <dbReference type="Rhea" id="RHEA:13065"/>
        <dbReference type="ChEBI" id="CHEBI:15377"/>
        <dbReference type="ChEBI" id="CHEBI:15378"/>
        <dbReference type="ChEBI" id="CHEBI:30616"/>
        <dbReference type="ChEBI" id="CHEBI:43474"/>
        <dbReference type="ChEBI" id="CHEBI:456216"/>
        <dbReference type="EC" id="5.6.2.3"/>
    </reaction>
</comment>
<dbReference type="GO" id="GO:0006310">
    <property type="term" value="P:DNA recombination"/>
    <property type="evidence" value="ECO:0007669"/>
    <property type="project" value="UniProtKB-KW"/>
</dbReference>
<comment type="similarity">
    <text evidence="1">Belongs to the helicase family.</text>
</comment>
<keyword evidence="1" id="KW-0547">Nucleotide-binding</keyword>
<dbReference type="EMBL" id="CAJNOC010003018">
    <property type="protein sequence ID" value="CAF0963172.1"/>
    <property type="molecule type" value="Genomic_DNA"/>
</dbReference>